<evidence type="ECO:0000256" key="4">
    <source>
        <dbReference type="PROSITE-ProRule" id="PRU01161"/>
    </source>
</evidence>
<dbReference type="PANTHER" id="PTHR14226:SF57">
    <property type="entry name" value="BLR7027 PROTEIN"/>
    <property type="match status" value="1"/>
</dbReference>
<dbReference type="GO" id="GO:0016787">
    <property type="term" value="F:hydrolase activity"/>
    <property type="evidence" value="ECO:0007669"/>
    <property type="project" value="UniProtKB-UniRule"/>
</dbReference>
<dbReference type="SUPFAM" id="SSF52151">
    <property type="entry name" value="FabD/lysophospholipase-like"/>
    <property type="match status" value="1"/>
</dbReference>
<dbReference type="InterPro" id="IPR002641">
    <property type="entry name" value="PNPLA_dom"/>
</dbReference>
<dbReference type="Gene3D" id="3.40.1090.10">
    <property type="entry name" value="Cytosolic phospholipase A2 catalytic domain"/>
    <property type="match status" value="1"/>
</dbReference>
<feature type="domain" description="PNPLA" evidence="5">
    <location>
        <begin position="8"/>
        <end position="204"/>
    </location>
</feature>
<feature type="short sequence motif" description="GXSXG" evidence="4">
    <location>
        <begin position="42"/>
        <end position="46"/>
    </location>
</feature>
<feature type="short sequence motif" description="DGA/G" evidence="4">
    <location>
        <begin position="190"/>
        <end position="192"/>
    </location>
</feature>
<reference evidence="6 7" key="1">
    <citation type="journal article" date="2016" name="Front. Microbiol.">
        <title>Comprehensive Phylogenetic Analysis of Bovine Non-aureus Staphylococci Species Based on Whole-Genome Sequencing.</title>
        <authorList>
            <person name="Naushad S."/>
            <person name="Barkema H.W."/>
            <person name="Luby C."/>
            <person name="Condas L.A."/>
            <person name="Nobrega D.B."/>
            <person name="Carson D.A."/>
            <person name="De Buck J."/>
        </authorList>
    </citation>
    <scope>NUCLEOTIDE SEQUENCE [LARGE SCALE GENOMIC DNA]</scope>
    <source>
        <strain evidence="6 7">SNUC 2993</strain>
    </source>
</reference>
<dbReference type="Proteomes" id="UP000240717">
    <property type="component" value="Unassembled WGS sequence"/>
</dbReference>
<keyword evidence="3 4" id="KW-0443">Lipid metabolism</keyword>
<dbReference type="InterPro" id="IPR050301">
    <property type="entry name" value="NTE"/>
</dbReference>
<dbReference type="GO" id="GO:0016042">
    <property type="term" value="P:lipid catabolic process"/>
    <property type="evidence" value="ECO:0007669"/>
    <property type="project" value="UniProtKB-UniRule"/>
</dbReference>
<keyword evidence="1 4" id="KW-0378">Hydrolase</keyword>
<sequence>MNSKVALVLGGGGHYGIAFHIGYLRGLFDKGLDLRKVDYIYGTSAGSQVGATLSSPLDWDTIWQEQIVKKLNETTPVSEAEMKNLLQSFEKLAQESRNAKAWVDGMSEISKNTQSDVSLEARRDMIRHRLGSMPLEWSDKLNIVATELETSERKIFNEQSDVSLLDAVTASSAVQGVWKPVPINGFRYYDGGSYSVENPDVVEDANKVIILTTNLPVQTPYALDQLVKQMENKGKEIHIVKPIKEVESILQKYHYNSLNPEIREEIAQAAIKQGAADYEQLKSFLNT</sequence>
<keyword evidence="2 4" id="KW-0442">Lipid degradation</keyword>
<comment type="caution">
    <text evidence="4">Lacks conserved residue(s) required for the propagation of feature annotation.</text>
</comment>
<evidence type="ECO:0000313" key="7">
    <source>
        <dbReference type="Proteomes" id="UP000240717"/>
    </source>
</evidence>
<dbReference type="RefSeq" id="WP_107533228.1">
    <property type="nucleotide sequence ID" value="NZ_PZEV01000013.1"/>
</dbReference>
<organism evidence="6 7">
    <name type="scientific">Staphylococcus warneri</name>
    <dbReference type="NCBI Taxonomy" id="1292"/>
    <lineage>
        <taxon>Bacteria</taxon>
        <taxon>Bacillati</taxon>
        <taxon>Bacillota</taxon>
        <taxon>Bacilli</taxon>
        <taxon>Bacillales</taxon>
        <taxon>Staphylococcaceae</taxon>
        <taxon>Staphylococcus</taxon>
    </lineage>
</organism>
<evidence type="ECO:0000256" key="3">
    <source>
        <dbReference type="ARBA" id="ARBA00023098"/>
    </source>
</evidence>
<dbReference type="PANTHER" id="PTHR14226">
    <property type="entry name" value="NEUROPATHY TARGET ESTERASE/SWISS CHEESE D.MELANOGASTER"/>
    <property type="match status" value="1"/>
</dbReference>
<evidence type="ECO:0000256" key="2">
    <source>
        <dbReference type="ARBA" id="ARBA00022963"/>
    </source>
</evidence>
<evidence type="ECO:0000256" key="1">
    <source>
        <dbReference type="ARBA" id="ARBA00022801"/>
    </source>
</evidence>
<dbReference type="AlphaFoldDB" id="A0A2T4Q164"/>
<accession>A0A2T4Q164</accession>
<dbReference type="InterPro" id="IPR016035">
    <property type="entry name" value="Acyl_Trfase/lysoPLipase"/>
</dbReference>
<feature type="active site" description="Proton acceptor" evidence="4">
    <location>
        <position position="190"/>
    </location>
</feature>
<gene>
    <name evidence="6" type="ORF">BU085_05320</name>
</gene>
<feature type="active site" description="Nucleophile" evidence="4">
    <location>
        <position position="44"/>
    </location>
</feature>
<name>A0A2T4Q164_STAWA</name>
<dbReference type="PROSITE" id="PS51635">
    <property type="entry name" value="PNPLA"/>
    <property type="match status" value="1"/>
</dbReference>
<evidence type="ECO:0000259" key="5">
    <source>
        <dbReference type="PROSITE" id="PS51635"/>
    </source>
</evidence>
<dbReference type="Pfam" id="PF01734">
    <property type="entry name" value="Patatin"/>
    <property type="match status" value="1"/>
</dbReference>
<dbReference type="EMBL" id="PZEV01000013">
    <property type="protein sequence ID" value="PTI51412.1"/>
    <property type="molecule type" value="Genomic_DNA"/>
</dbReference>
<protein>
    <submittedName>
        <fullName evidence="6">Phospholipase</fullName>
    </submittedName>
</protein>
<comment type="caution">
    <text evidence="6">The sequence shown here is derived from an EMBL/GenBank/DDBJ whole genome shotgun (WGS) entry which is preliminary data.</text>
</comment>
<proteinExistence type="predicted"/>
<evidence type="ECO:0000313" key="6">
    <source>
        <dbReference type="EMBL" id="PTI51412.1"/>
    </source>
</evidence>